<reference evidence="2" key="1">
    <citation type="journal article" date="2012" name="Science">
        <title>Fermentation, hydrogen, and sulfur metabolism in multiple uncultivated bacterial phyla.</title>
        <authorList>
            <person name="Wrighton K.C."/>
            <person name="Thomas B.C."/>
            <person name="Sharon I."/>
            <person name="Miller C.S."/>
            <person name="Castelle C.J."/>
            <person name="VerBerkmoes N.C."/>
            <person name="Wilkins M.J."/>
            <person name="Hettich R.L."/>
            <person name="Lipton M.S."/>
            <person name="Williams K.H."/>
            <person name="Long P.E."/>
            <person name="Banfield J.F."/>
        </authorList>
    </citation>
    <scope>NUCLEOTIDE SEQUENCE [LARGE SCALE GENOMIC DNA]</scope>
</reference>
<evidence type="ECO:0000313" key="2">
    <source>
        <dbReference type="EMBL" id="EKD65905.1"/>
    </source>
</evidence>
<name>K2ACZ9_9BACT</name>
<feature type="domain" description="DUF7483" evidence="1">
    <location>
        <begin position="231"/>
        <end position="524"/>
    </location>
</feature>
<proteinExistence type="predicted"/>
<evidence type="ECO:0000259" key="1">
    <source>
        <dbReference type="Pfam" id="PF24299"/>
    </source>
</evidence>
<dbReference type="EMBL" id="AMFJ01021662">
    <property type="protein sequence ID" value="EKD65905.1"/>
    <property type="molecule type" value="Genomic_DNA"/>
</dbReference>
<comment type="caution">
    <text evidence="2">The sequence shown here is derived from an EMBL/GenBank/DDBJ whole genome shotgun (WGS) entry which is preliminary data.</text>
</comment>
<feature type="domain" description="DUF7483" evidence="1">
    <location>
        <begin position="648"/>
        <end position="857"/>
    </location>
</feature>
<feature type="non-terminal residue" evidence="2">
    <location>
        <position position="1"/>
    </location>
</feature>
<accession>K2ACZ9</accession>
<dbReference type="InterPro" id="IPR055906">
    <property type="entry name" value="DUF7483"/>
</dbReference>
<protein>
    <recommendedName>
        <fullName evidence="1">DUF7483 domain-containing protein</fullName>
    </recommendedName>
</protein>
<dbReference type="AlphaFoldDB" id="K2ACZ9"/>
<sequence length="858" mass="93424">ILPLPLGEGWGEGRAQAASTQVNIYLKWNYNEIFTKTQTGNTLYYIATPSLFINSWSLNLTSTGYYLINKLSYDSTNSSTDWIAFMPQLIYSSTWAPSTDSQFLAFATNLKSIYTTYSWTLISNNQWINTLLTTPDTDTWALTNLAKAVVSLKPISSPTTDNQIQTFTCSGTAPTPATGLIQSITAPTDNTTNWTYSATTSITWPACTWKCDIWYTQNWNTCTAQIYVDDVFSAYTYTWNWWTQTINNGIDLAGKGGMVWEKMRNGGGFADHYLVDSARPSNDVLRTNSTAIPSSPWGGYSFSNNGYTSGLYWNSPATVASWTFRKAPKFFDVVTYTGNGVIGRQIPHNLGVAPGMIIVKQTSGAGGAWRVYHRGTDATAPQDYIMQLQDTASRATSSAWSNTAPTNSVFTVNGAGGTNADTETYVAYIFAHDTSTDGIIQCGSFTTDASGNASVNLGWEPQYVIWKRSDGVGDWFVQDNMRGVAVTDSTYKSLSANTSGTEQNITMVFNSTGFKTPANYTSANAIYCAIRRPNKPPTSGTQMYNAISRATTSSDDIISWVGFPPDLLIFKNRGSATMNGGRVDRLRGISSRLTIDVDIEKTNSIAIKSINMDGVSLIGQGTTNDSSINYNLGTQEMNYFFRRAPWVFDVVAYTATANPNRRISHGMGVVPELIINKQRSVGSGWQTYSASLGRSAFLSLNSTVAVNTSFTNIWGISDPTTMDFGVDETNLLTNGATQISYLFATKANISKVGSYTGNGWVSGTAGTSQTIDAGFSGDVQGAKFILIKRTDVAGDWYIWDSVRGIVPGNDPHLNLNSNFSEVTSDDSIDPDSGGFVVNQKSATNINVTGGTYIYLAIH</sequence>
<organism evidence="2">
    <name type="scientific">uncultured bacterium</name>
    <name type="common">gcode 4</name>
    <dbReference type="NCBI Taxonomy" id="1234023"/>
    <lineage>
        <taxon>Bacteria</taxon>
        <taxon>environmental samples</taxon>
    </lineage>
</organism>
<dbReference type="Pfam" id="PF24299">
    <property type="entry name" value="DUF7483"/>
    <property type="match status" value="2"/>
</dbReference>
<gene>
    <name evidence="2" type="ORF">ACD_49C00076G0001</name>
</gene>